<evidence type="ECO:0000313" key="5">
    <source>
        <dbReference type="EMBL" id="GKT22703.1"/>
    </source>
</evidence>
<comment type="similarity">
    <text evidence="2">Belongs to the NOC2 family.</text>
</comment>
<comment type="caution">
    <text evidence="5">The sequence shown here is derived from an EMBL/GenBank/DDBJ whole genome shotgun (WGS) entry which is preliminary data.</text>
</comment>
<dbReference type="InterPro" id="IPR005343">
    <property type="entry name" value="Noc2"/>
</dbReference>
<gene>
    <name evidence="5" type="ORF">ADUPG1_012202</name>
</gene>
<sequence>MSEKKLRKIYIDYLTEHREVDAFNIGDLTLAQATAVIHFSKSPSIAYKIGLSALKQLAIYTKLALSGKGVSSHFLIGKEKTTRAQYTTSPLRALASWRYFGAFRFWAQLICENPQNDLFTSLAFPLCEMLIGLLRSLPTNAEFAPAKLHTAAILVSISRMTGNIVPVLPYLLDLIVMIPFGGSSSSSSSKDSKKGKSIINPTTLASGSSNLLDFSYILRGSTSLLSSSAYKNTVFYDSLHLILLLMESEAHTLAFPEVCYGACRQLRGIEKEWKRQLGGKFITPSSIKGGKKASKGQSKKDGPSANNVSRAARLSAICLKYVKAIKSMVVEMEKSGEWMGSERSTVSFSPVDSEKVAEFENEHFGKSPLSKYLEIQTELRSKGVRDAVFVDGSIHTPQQLQEEEKKREEERKEEEAKKKAE</sequence>
<feature type="region of interest" description="Disordered" evidence="4">
    <location>
        <begin position="284"/>
        <end position="307"/>
    </location>
</feature>
<evidence type="ECO:0000256" key="4">
    <source>
        <dbReference type="SAM" id="MobiDB-lite"/>
    </source>
</evidence>
<dbReference type="Proteomes" id="UP001057375">
    <property type="component" value="Unassembled WGS sequence"/>
</dbReference>
<reference evidence="5" key="1">
    <citation type="submission" date="2022-03" db="EMBL/GenBank/DDBJ databases">
        <title>Draft genome sequence of Aduncisulcus paluster, a free-living microaerophilic Fornicata.</title>
        <authorList>
            <person name="Yuyama I."/>
            <person name="Kume K."/>
            <person name="Tamura T."/>
            <person name="Inagaki Y."/>
            <person name="Hashimoto T."/>
        </authorList>
    </citation>
    <scope>NUCLEOTIDE SEQUENCE</scope>
    <source>
        <strain evidence="5">NY0171</strain>
    </source>
</reference>
<feature type="compositionally biased region" description="Basic and acidic residues" evidence="4">
    <location>
        <begin position="402"/>
        <end position="421"/>
    </location>
</feature>
<evidence type="ECO:0000256" key="2">
    <source>
        <dbReference type="ARBA" id="ARBA00005907"/>
    </source>
</evidence>
<feature type="region of interest" description="Disordered" evidence="4">
    <location>
        <begin position="390"/>
        <end position="421"/>
    </location>
</feature>
<keyword evidence="6" id="KW-1185">Reference proteome</keyword>
<evidence type="ECO:0000256" key="1">
    <source>
        <dbReference type="ARBA" id="ARBA00004123"/>
    </source>
</evidence>
<dbReference type="PANTHER" id="PTHR12687:SF4">
    <property type="entry name" value="NUCLEOLAR COMPLEX PROTEIN 2 HOMOLOG"/>
    <property type="match status" value="1"/>
</dbReference>
<protein>
    <submittedName>
        <fullName evidence="5">Nucleolar complex protein 2 like protein</fullName>
    </submittedName>
</protein>
<dbReference type="PANTHER" id="PTHR12687">
    <property type="entry name" value="NUCLEOLAR COMPLEX 2 AND RAD4-RELATED"/>
    <property type="match status" value="1"/>
</dbReference>
<dbReference type="EMBL" id="BQXS01012419">
    <property type="protein sequence ID" value="GKT22703.1"/>
    <property type="molecule type" value="Genomic_DNA"/>
</dbReference>
<name>A0ABQ5K2E9_9EUKA</name>
<keyword evidence="3" id="KW-0539">Nucleus</keyword>
<organism evidence="5 6">
    <name type="scientific">Aduncisulcus paluster</name>
    <dbReference type="NCBI Taxonomy" id="2918883"/>
    <lineage>
        <taxon>Eukaryota</taxon>
        <taxon>Metamonada</taxon>
        <taxon>Carpediemonas-like organisms</taxon>
        <taxon>Aduncisulcus</taxon>
    </lineage>
</organism>
<evidence type="ECO:0000256" key="3">
    <source>
        <dbReference type="ARBA" id="ARBA00023242"/>
    </source>
</evidence>
<dbReference type="Pfam" id="PF03715">
    <property type="entry name" value="Noc2"/>
    <property type="match status" value="1"/>
</dbReference>
<feature type="non-terminal residue" evidence="5">
    <location>
        <position position="421"/>
    </location>
</feature>
<proteinExistence type="inferred from homology"/>
<evidence type="ECO:0000313" key="6">
    <source>
        <dbReference type="Proteomes" id="UP001057375"/>
    </source>
</evidence>
<accession>A0ABQ5K2E9</accession>
<comment type="subcellular location">
    <subcellularLocation>
        <location evidence="1">Nucleus</location>
    </subcellularLocation>
</comment>